<evidence type="ECO:0000313" key="2">
    <source>
        <dbReference type="Proteomes" id="UP000291084"/>
    </source>
</evidence>
<organism evidence="1 2">
    <name type="scientific">Vigna angularis var. angularis</name>
    <dbReference type="NCBI Taxonomy" id="157739"/>
    <lineage>
        <taxon>Eukaryota</taxon>
        <taxon>Viridiplantae</taxon>
        <taxon>Streptophyta</taxon>
        <taxon>Embryophyta</taxon>
        <taxon>Tracheophyta</taxon>
        <taxon>Spermatophyta</taxon>
        <taxon>Magnoliopsida</taxon>
        <taxon>eudicotyledons</taxon>
        <taxon>Gunneridae</taxon>
        <taxon>Pentapetalae</taxon>
        <taxon>rosids</taxon>
        <taxon>fabids</taxon>
        <taxon>Fabales</taxon>
        <taxon>Fabaceae</taxon>
        <taxon>Papilionoideae</taxon>
        <taxon>50 kb inversion clade</taxon>
        <taxon>NPAAA clade</taxon>
        <taxon>indigoferoid/millettioid clade</taxon>
        <taxon>Phaseoleae</taxon>
        <taxon>Vigna</taxon>
    </lineage>
</organism>
<keyword evidence="2" id="KW-1185">Reference proteome</keyword>
<dbReference type="EMBL" id="AP015037">
    <property type="protein sequence ID" value="BAT85534.1"/>
    <property type="molecule type" value="Genomic_DNA"/>
</dbReference>
<dbReference type="Proteomes" id="UP000291084">
    <property type="component" value="Chromosome 4"/>
</dbReference>
<name>A0A0S3RY49_PHAAN</name>
<protein>
    <submittedName>
        <fullName evidence="1">Uncharacterized protein</fullName>
    </submittedName>
</protein>
<proteinExistence type="predicted"/>
<dbReference type="AlphaFoldDB" id="A0A0S3RY49"/>
<sequence length="95" mass="10224">MSSEAQDLPPFVVPSSPDSLLVRDLCAVGGFSCPTKSHEGSLKSLSMYTGAGFLWNPNSKLLIVPNLLCRKKRLEVANLVQVEALALALGLRRIS</sequence>
<accession>A0A0S3RY49</accession>
<gene>
    <name evidence="1" type="primary">Vigan.04G309200</name>
    <name evidence="1" type="ORF">VIGAN_04309200</name>
</gene>
<evidence type="ECO:0000313" key="1">
    <source>
        <dbReference type="EMBL" id="BAT85534.1"/>
    </source>
</evidence>
<reference evidence="1 2" key="1">
    <citation type="journal article" date="2015" name="Sci. Rep.">
        <title>The power of single molecule real-time sequencing technology in the de novo assembly of a eukaryotic genome.</title>
        <authorList>
            <person name="Sakai H."/>
            <person name="Naito K."/>
            <person name="Ogiso-Tanaka E."/>
            <person name="Takahashi Y."/>
            <person name="Iseki K."/>
            <person name="Muto C."/>
            <person name="Satou K."/>
            <person name="Teruya K."/>
            <person name="Shiroma A."/>
            <person name="Shimoji M."/>
            <person name="Hirano T."/>
            <person name="Itoh T."/>
            <person name="Kaga A."/>
            <person name="Tomooka N."/>
        </authorList>
    </citation>
    <scope>NUCLEOTIDE SEQUENCE [LARGE SCALE GENOMIC DNA]</scope>
    <source>
        <strain evidence="2">cv. Shumari</strain>
    </source>
</reference>